<dbReference type="InParanoid" id="A0A409XJE8"/>
<feature type="region of interest" description="Disordered" evidence="1">
    <location>
        <begin position="103"/>
        <end position="125"/>
    </location>
</feature>
<dbReference type="EMBL" id="NHYD01001521">
    <property type="protein sequence ID" value="PPQ90890.1"/>
    <property type="molecule type" value="Genomic_DNA"/>
</dbReference>
<protein>
    <submittedName>
        <fullName evidence="2">Uncharacterized protein</fullName>
    </submittedName>
</protein>
<dbReference type="Proteomes" id="UP000283269">
    <property type="component" value="Unassembled WGS sequence"/>
</dbReference>
<reference evidence="2 3" key="1">
    <citation type="journal article" date="2018" name="Evol. Lett.">
        <title>Horizontal gene cluster transfer increased hallucinogenic mushroom diversity.</title>
        <authorList>
            <person name="Reynolds H.T."/>
            <person name="Vijayakumar V."/>
            <person name="Gluck-Thaler E."/>
            <person name="Korotkin H.B."/>
            <person name="Matheny P.B."/>
            <person name="Slot J.C."/>
        </authorList>
    </citation>
    <scope>NUCLEOTIDE SEQUENCE [LARGE SCALE GENOMIC DNA]</scope>
    <source>
        <strain evidence="2 3">2631</strain>
    </source>
</reference>
<evidence type="ECO:0000313" key="3">
    <source>
        <dbReference type="Proteomes" id="UP000283269"/>
    </source>
</evidence>
<comment type="caution">
    <text evidence="2">The sequence shown here is derived from an EMBL/GenBank/DDBJ whole genome shotgun (WGS) entry which is preliminary data.</text>
</comment>
<keyword evidence="3" id="KW-1185">Reference proteome</keyword>
<proteinExistence type="predicted"/>
<name>A0A409XJE8_PSICY</name>
<sequence>MTQWLQTHPLVIDNGDFLNSAESAKLIFKVALLGTNAESEDSQHARGIWLLLGLVRLTRGAWARLGGGDLLLRYWGGLLKRPESPLVPLPLAALLTGLLERDLPRGGKGSRSAGAGAGGALYASE</sequence>
<evidence type="ECO:0000313" key="2">
    <source>
        <dbReference type="EMBL" id="PPQ90890.1"/>
    </source>
</evidence>
<accession>A0A409XJE8</accession>
<evidence type="ECO:0000256" key="1">
    <source>
        <dbReference type="SAM" id="MobiDB-lite"/>
    </source>
</evidence>
<organism evidence="2 3">
    <name type="scientific">Psilocybe cyanescens</name>
    <dbReference type="NCBI Taxonomy" id="93625"/>
    <lineage>
        <taxon>Eukaryota</taxon>
        <taxon>Fungi</taxon>
        <taxon>Dikarya</taxon>
        <taxon>Basidiomycota</taxon>
        <taxon>Agaricomycotina</taxon>
        <taxon>Agaricomycetes</taxon>
        <taxon>Agaricomycetidae</taxon>
        <taxon>Agaricales</taxon>
        <taxon>Agaricineae</taxon>
        <taxon>Strophariaceae</taxon>
        <taxon>Psilocybe</taxon>
    </lineage>
</organism>
<dbReference type="AlphaFoldDB" id="A0A409XJE8"/>
<gene>
    <name evidence="2" type="ORF">CVT25_007359</name>
</gene>